<gene>
    <name evidence="2" type="ORF">VR7878_02363</name>
</gene>
<keyword evidence="3" id="KW-1185">Reference proteome</keyword>
<reference evidence="3" key="1">
    <citation type="submission" date="2017-02" db="EMBL/GenBank/DDBJ databases">
        <authorList>
            <person name="Rodrigo-Torres L."/>
            <person name="Arahal R.D."/>
            <person name="Lucena T."/>
        </authorList>
    </citation>
    <scope>NUCLEOTIDE SEQUENCE [LARGE SCALE GENOMIC DNA]</scope>
    <source>
        <strain evidence="3">CECT 7878</strain>
    </source>
</reference>
<feature type="chain" id="PRO_5011983541" evidence="1">
    <location>
        <begin position="22"/>
        <end position="106"/>
    </location>
</feature>
<name>A0A1R4LMR0_VIBR1</name>
<evidence type="ECO:0000313" key="3">
    <source>
        <dbReference type="Proteomes" id="UP000188276"/>
    </source>
</evidence>
<protein>
    <submittedName>
        <fullName evidence="2">Uncharacterized protein</fullName>
    </submittedName>
</protein>
<sequence length="106" mass="11541">MRKKLSALLFLCATSAFSVNATETLITGKVTIVEATYMPGSVTFQMNVGTSLCPAGKWLQWSKNEENNKVVYSTLMTALVSGKKINFYLVDGDSGCHGKFIHLLSS</sequence>
<dbReference type="Proteomes" id="UP000188276">
    <property type="component" value="Unassembled WGS sequence"/>
</dbReference>
<evidence type="ECO:0000256" key="1">
    <source>
        <dbReference type="SAM" id="SignalP"/>
    </source>
</evidence>
<dbReference type="OrthoDB" id="6002371at2"/>
<keyword evidence="1" id="KW-0732">Signal</keyword>
<accession>A0A1R4LMR0</accession>
<dbReference type="RefSeq" id="WP_077336324.1">
    <property type="nucleotide sequence ID" value="NZ_FULE01000031.1"/>
</dbReference>
<feature type="signal peptide" evidence="1">
    <location>
        <begin position="1"/>
        <end position="21"/>
    </location>
</feature>
<organism evidence="2 3">
    <name type="scientific">Vibrio ruber (strain DSM 16370 / JCM 11486 / BCRC 17186 / CECT 7878 / LMG 23124 / VR1)</name>
    <dbReference type="NCBI Taxonomy" id="1123498"/>
    <lineage>
        <taxon>Bacteria</taxon>
        <taxon>Pseudomonadati</taxon>
        <taxon>Pseudomonadota</taxon>
        <taxon>Gammaproteobacteria</taxon>
        <taxon>Vibrionales</taxon>
        <taxon>Vibrionaceae</taxon>
        <taxon>Vibrio</taxon>
    </lineage>
</organism>
<evidence type="ECO:0000313" key="2">
    <source>
        <dbReference type="EMBL" id="SJN57534.1"/>
    </source>
</evidence>
<proteinExistence type="predicted"/>
<dbReference type="EMBL" id="FULE01000031">
    <property type="protein sequence ID" value="SJN57534.1"/>
    <property type="molecule type" value="Genomic_DNA"/>
</dbReference>
<dbReference type="AlphaFoldDB" id="A0A1R4LMR0"/>